<reference evidence="2" key="1">
    <citation type="submission" date="2019-04" db="EMBL/GenBank/DDBJ databases">
        <title>Evolution of Biomass-Degrading Anaerobic Consortia Revealed by Metagenomics.</title>
        <authorList>
            <person name="Peng X."/>
        </authorList>
    </citation>
    <scope>NUCLEOTIDE SEQUENCE</scope>
    <source>
        <strain evidence="2">SIG311</strain>
    </source>
</reference>
<name>A0A927U7I0_9FIRM</name>
<gene>
    <name evidence="2" type="ORF">E7272_06390</name>
</gene>
<proteinExistence type="predicted"/>
<comment type="caution">
    <text evidence="2">The sequence shown here is derived from an EMBL/GenBank/DDBJ whole genome shotgun (WGS) entry which is preliminary data.</text>
</comment>
<organism evidence="2 3">
    <name type="scientific">Pseudobutyrivibrio ruminis</name>
    <dbReference type="NCBI Taxonomy" id="46206"/>
    <lineage>
        <taxon>Bacteria</taxon>
        <taxon>Bacillati</taxon>
        <taxon>Bacillota</taxon>
        <taxon>Clostridia</taxon>
        <taxon>Lachnospirales</taxon>
        <taxon>Lachnospiraceae</taxon>
        <taxon>Pseudobutyrivibrio</taxon>
    </lineage>
</organism>
<accession>A0A927U7I0</accession>
<feature type="compositionally biased region" description="Basic residues" evidence="1">
    <location>
        <begin position="55"/>
        <end position="72"/>
    </location>
</feature>
<evidence type="ECO:0000256" key="1">
    <source>
        <dbReference type="SAM" id="MobiDB-lite"/>
    </source>
</evidence>
<feature type="region of interest" description="Disordered" evidence="1">
    <location>
        <begin position="54"/>
        <end position="84"/>
    </location>
</feature>
<protein>
    <submittedName>
        <fullName evidence="2">Uncharacterized protein</fullName>
    </submittedName>
</protein>
<sequence length="95" mass="11228">MRRILSQRRRKHRDYRKSCDSVRENQGEFCHRRSENNGVSVVLVTVTVTGESRKNLRKYPSKDLRKKPKRISQRIPKDSPGVKYPLESVKIGKDY</sequence>
<dbReference type="EMBL" id="SVER01000013">
    <property type="protein sequence ID" value="MBE5919460.1"/>
    <property type="molecule type" value="Genomic_DNA"/>
</dbReference>
<evidence type="ECO:0000313" key="2">
    <source>
        <dbReference type="EMBL" id="MBE5919460.1"/>
    </source>
</evidence>
<evidence type="ECO:0000313" key="3">
    <source>
        <dbReference type="Proteomes" id="UP000766246"/>
    </source>
</evidence>
<dbReference type="AlphaFoldDB" id="A0A927U7I0"/>
<dbReference type="Proteomes" id="UP000766246">
    <property type="component" value="Unassembled WGS sequence"/>
</dbReference>